<feature type="transmembrane region" description="Helical" evidence="1">
    <location>
        <begin position="43"/>
        <end position="64"/>
    </location>
</feature>
<reference evidence="2 3" key="1">
    <citation type="submission" date="2018-06" db="EMBL/GenBank/DDBJ databases">
        <authorList>
            <consortium name="Pathogen Informatics"/>
            <person name="Doyle S."/>
        </authorList>
    </citation>
    <scope>NUCLEOTIDE SEQUENCE [LARGE SCALE GENOMIC DNA]</scope>
    <source>
        <strain evidence="2 3">NCTC11842</strain>
    </source>
</reference>
<keyword evidence="1" id="KW-0472">Membrane</keyword>
<proteinExistence type="predicted"/>
<accession>A0A2X2CJ35</accession>
<sequence>MNLSFGKRKMLSQDLRKVGVAGISIGIISPLFASQLAEVGLGSYWLSGLALALGLVAWIAGLALTPSTEQV</sequence>
<dbReference type="AlphaFoldDB" id="A0A2X2CJ35"/>
<organism evidence="2 3">
    <name type="scientific">Pseudomonas luteola</name>
    <dbReference type="NCBI Taxonomy" id="47886"/>
    <lineage>
        <taxon>Bacteria</taxon>
        <taxon>Pseudomonadati</taxon>
        <taxon>Pseudomonadota</taxon>
        <taxon>Gammaproteobacteria</taxon>
        <taxon>Pseudomonadales</taxon>
        <taxon>Pseudomonadaceae</taxon>
        <taxon>Pseudomonas</taxon>
    </lineage>
</organism>
<evidence type="ECO:0000313" key="3">
    <source>
        <dbReference type="Proteomes" id="UP000250443"/>
    </source>
</evidence>
<dbReference type="RefSeq" id="WP_073450826.1">
    <property type="nucleotide sequence ID" value="NZ_CP069273.1"/>
</dbReference>
<protein>
    <submittedName>
        <fullName evidence="2">Uncharacterized protein</fullName>
    </submittedName>
</protein>
<dbReference type="Proteomes" id="UP000250443">
    <property type="component" value="Unassembled WGS sequence"/>
</dbReference>
<evidence type="ECO:0000313" key="2">
    <source>
        <dbReference type="EMBL" id="SPZ00185.1"/>
    </source>
</evidence>
<keyword evidence="1" id="KW-0812">Transmembrane</keyword>
<keyword evidence="1" id="KW-1133">Transmembrane helix</keyword>
<name>A0A2X2CJ35_PSELU</name>
<dbReference type="EMBL" id="UAUF01000002">
    <property type="protein sequence ID" value="SPZ00185.1"/>
    <property type="molecule type" value="Genomic_DNA"/>
</dbReference>
<evidence type="ECO:0000256" key="1">
    <source>
        <dbReference type="SAM" id="Phobius"/>
    </source>
</evidence>
<gene>
    <name evidence="2" type="ORF">NCTC11842_00330</name>
</gene>